<proteinExistence type="predicted"/>
<evidence type="ECO:0000313" key="1">
    <source>
        <dbReference type="EMBL" id="MCA8383421.1"/>
    </source>
</evidence>
<evidence type="ECO:0000313" key="2">
    <source>
        <dbReference type="Proteomes" id="UP001199070"/>
    </source>
</evidence>
<dbReference type="EMBL" id="JAIZTC010000012">
    <property type="protein sequence ID" value="MCA8383421.1"/>
    <property type="molecule type" value="Genomic_DNA"/>
</dbReference>
<dbReference type="AlphaFoldDB" id="A0AAW4TN09"/>
<dbReference type="Proteomes" id="UP001199070">
    <property type="component" value="Unassembled WGS sequence"/>
</dbReference>
<reference evidence="1" key="1">
    <citation type="submission" date="2023-08" db="EMBL/GenBank/DDBJ databases">
        <title>A collection of bacterial strains from the Burkholderia cepacia Research Laboratory and Repository.</title>
        <authorList>
            <person name="Lipuma J."/>
            <person name="Spilker T."/>
        </authorList>
    </citation>
    <scope>NUCLEOTIDE SEQUENCE</scope>
    <source>
        <strain evidence="1">AU0862</strain>
    </source>
</reference>
<comment type="caution">
    <text evidence="1">The sequence shown here is derived from an EMBL/GenBank/DDBJ whole genome shotgun (WGS) entry which is preliminary data.</text>
</comment>
<organism evidence="1 2">
    <name type="scientific">Burkholderia cenocepacia</name>
    <dbReference type="NCBI Taxonomy" id="95486"/>
    <lineage>
        <taxon>Bacteria</taxon>
        <taxon>Pseudomonadati</taxon>
        <taxon>Pseudomonadota</taxon>
        <taxon>Betaproteobacteria</taxon>
        <taxon>Burkholderiales</taxon>
        <taxon>Burkholderiaceae</taxon>
        <taxon>Burkholderia</taxon>
        <taxon>Burkholderia cepacia complex</taxon>
    </lineage>
</organism>
<protein>
    <submittedName>
        <fullName evidence="1">Uncharacterized protein</fullName>
    </submittedName>
</protein>
<sequence>MFFDLRARARSAGFYLVEVEAQHASVPYRSPFAAHGIVEETELQCYVVTGVLVPPRFDEHPAAQSCFEAVADGKAALNDALASINDTTWDAIRETPERELLEARSDLA</sequence>
<dbReference type="RefSeq" id="WP_226135979.1">
    <property type="nucleotide sequence ID" value="NZ_JAIZTC010000012.1"/>
</dbReference>
<name>A0AAW4TN09_9BURK</name>
<gene>
    <name evidence="1" type="ORF">LGN22_31385</name>
</gene>
<accession>A0AAW4TN09</accession>